<sequence length="603" mass="69468">MDQNENDMIQDQLFELQDAFKAREMELGFLREHCESLERTIEQQDRIIAKLYATDWSLAESIVNHCNSELDESTNRSLRVDREVRMSTGLSVERVGIFEKEKKEGQVGRHERGIFRQPVKMRKKDANKSVLENHLEAMGFQCDQIKHVISDCLVTQCKSSKERNDVSMLNKALDYLLVQKNNFPIKLADCDTGAIKILSTKRDILCTTNVTPNQHEVALSAAFLRRSERALSARPSVHDFGLLESDSDGLISTTSNNEDEKNSNQADGSTELDMVLTSRSRSGSSLFRNMDTTLRREQEEGQAEKMKALELGYVDFMHRLRQSDSRDLYFALRLFVESILGPKGDGSPPSHNDSVIYTFRGTQNLQARCNQFFQGMEERLGRHPVWREASETALTGARNWMEKFVMDNVFHFAMFKQDECKIWEEEDRRLTRRMKILQFITPEMLDIKECMRNEIVWSMAQDELRRINGVRSPGDKIGCIERCCCVIFSVLSLSRGASDSRPGADEFLPLLIYIVLRSQIPRLYSNCEYITAYRNPADLMTKSGYCLVNLRSALEFLIALDATMLSVSGEEFARYLYPFLLHRNKVKKHRRLYQQAERAVDAL</sequence>
<proteinExistence type="predicted"/>
<dbReference type="AlphaFoldDB" id="A0A024GEQ3"/>
<dbReference type="PANTHER" id="PTHR23101">
    <property type="entry name" value="RAB GDP/GTP EXCHANGE FACTOR"/>
    <property type="match status" value="1"/>
</dbReference>
<keyword evidence="4" id="KW-1185">Reference proteome</keyword>
<dbReference type="EMBL" id="CAIX01000091">
    <property type="protein sequence ID" value="CCI45174.1"/>
    <property type="molecule type" value="Genomic_DNA"/>
</dbReference>
<feature type="domain" description="VPS9" evidence="2">
    <location>
        <begin position="424"/>
        <end position="566"/>
    </location>
</feature>
<evidence type="ECO:0000313" key="3">
    <source>
        <dbReference type="EMBL" id="CCI45174.1"/>
    </source>
</evidence>
<accession>A0A024GEQ3</accession>
<feature type="region of interest" description="Disordered" evidence="1">
    <location>
        <begin position="251"/>
        <end position="272"/>
    </location>
</feature>
<dbReference type="InterPro" id="IPR037191">
    <property type="entry name" value="VPS9_dom_sf"/>
</dbReference>
<dbReference type="GO" id="GO:0005829">
    <property type="term" value="C:cytosol"/>
    <property type="evidence" value="ECO:0007669"/>
    <property type="project" value="TreeGrafter"/>
</dbReference>
<dbReference type="InterPro" id="IPR045046">
    <property type="entry name" value="Vps9-like"/>
</dbReference>
<evidence type="ECO:0000313" key="4">
    <source>
        <dbReference type="Proteomes" id="UP000053237"/>
    </source>
</evidence>
<gene>
    <name evidence="3" type="ORF">BN9_060470</name>
</gene>
<dbReference type="InParanoid" id="A0A024GEQ3"/>
<dbReference type="GO" id="GO:0005085">
    <property type="term" value="F:guanyl-nucleotide exchange factor activity"/>
    <property type="evidence" value="ECO:0007669"/>
    <property type="project" value="InterPro"/>
</dbReference>
<evidence type="ECO:0000259" key="2">
    <source>
        <dbReference type="PROSITE" id="PS51205"/>
    </source>
</evidence>
<dbReference type="Proteomes" id="UP000053237">
    <property type="component" value="Unassembled WGS sequence"/>
</dbReference>
<dbReference type="Pfam" id="PF02204">
    <property type="entry name" value="VPS9"/>
    <property type="match status" value="1"/>
</dbReference>
<dbReference type="OrthoDB" id="300289at2759"/>
<dbReference type="InterPro" id="IPR003123">
    <property type="entry name" value="VPS9"/>
</dbReference>
<dbReference type="GO" id="GO:0030139">
    <property type="term" value="C:endocytic vesicle"/>
    <property type="evidence" value="ECO:0007669"/>
    <property type="project" value="TreeGrafter"/>
</dbReference>
<dbReference type="Gene3D" id="1.20.1050.80">
    <property type="entry name" value="VPS9 domain"/>
    <property type="match status" value="1"/>
</dbReference>
<name>A0A024GEQ3_9STRA</name>
<dbReference type="InterPro" id="IPR041545">
    <property type="entry name" value="DUF5601"/>
</dbReference>
<dbReference type="Gene3D" id="1.10.246.120">
    <property type="match status" value="1"/>
</dbReference>
<dbReference type="PANTHER" id="PTHR23101:SF25">
    <property type="entry name" value="GTPASE-ACTIVATING PROTEIN AND VPS9 DOMAIN-CONTAINING PROTEIN 1"/>
    <property type="match status" value="1"/>
</dbReference>
<organism evidence="3 4">
    <name type="scientific">Albugo candida</name>
    <dbReference type="NCBI Taxonomy" id="65357"/>
    <lineage>
        <taxon>Eukaryota</taxon>
        <taxon>Sar</taxon>
        <taxon>Stramenopiles</taxon>
        <taxon>Oomycota</taxon>
        <taxon>Peronosporomycetes</taxon>
        <taxon>Albuginales</taxon>
        <taxon>Albuginaceae</taxon>
        <taxon>Albugo</taxon>
    </lineage>
</organism>
<dbReference type="PROSITE" id="PS51205">
    <property type="entry name" value="VPS9"/>
    <property type="match status" value="1"/>
</dbReference>
<reference evidence="3 4" key="1">
    <citation type="submission" date="2012-05" db="EMBL/GenBank/DDBJ databases">
        <title>Recombination and specialization in a pathogen metapopulation.</title>
        <authorList>
            <person name="Gardiner A."/>
            <person name="Kemen E."/>
            <person name="Schultz-Larsen T."/>
            <person name="MacLean D."/>
            <person name="Van Oosterhout C."/>
            <person name="Jones J.D.G."/>
        </authorList>
    </citation>
    <scope>NUCLEOTIDE SEQUENCE [LARGE SCALE GENOMIC DNA]</scope>
    <source>
        <strain evidence="3 4">Ac Nc2</strain>
    </source>
</reference>
<protein>
    <recommendedName>
        <fullName evidence="2">VPS9 domain-containing protein</fullName>
    </recommendedName>
</protein>
<dbReference type="GO" id="GO:0016192">
    <property type="term" value="P:vesicle-mediated transport"/>
    <property type="evidence" value="ECO:0007669"/>
    <property type="project" value="InterPro"/>
</dbReference>
<dbReference type="SMART" id="SM00167">
    <property type="entry name" value="VPS9"/>
    <property type="match status" value="1"/>
</dbReference>
<dbReference type="SUPFAM" id="SSF109993">
    <property type="entry name" value="VPS9 domain"/>
    <property type="match status" value="1"/>
</dbReference>
<evidence type="ECO:0000256" key="1">
    <source>
        <dbReference type="SAM" id="MobiDB-lite"/>
    </source>
</evidence>
<comment type="caution">
    <text evidence="3">The sequence shown here is derived from an EMBL/GenBank/DDBJ whole genome shotgun (WGS) entry which is preliminary data.</text>
</comment>
<dbReference type="Pfam" id="PF18151">
    <property type="entry name" value="DUF5601"/>
    <property type="match status" value="1"/>
</dbReference>
<dbReference type="GO" id="GO:0031267">
    <property type="term" value="F:small GTPase binding"/>
    <property type="evidence" value="ECO:0007669"/>
    <property type="project" value="TreeGrafter"/>
</dbReference>
<dbReference type="STRING" id="65357.A0A024GEQ3"/>